<protein>
    <submittedName>
        <fullName evidence="2">Uncharacterized protein</fullName>
    </submittedName>
</protein>
<sequence>MSVEDSSPRLVVGRRGGWWVVGDVVGVQHARGLGLLQMNSQVGEGMQTGEWRVWMEARGAVGGMYGSSKDGVEGRGGELAVFPFRSIRRRLVASSGFYTYLPLRRRLRRMDSHRFFCMNLDPPPLRAPDSPSMPIADDLLQQHLREKLVPCRSMGGRVNGDLRVPGRAARMRREVVVVVVGCGHVHGTSFRGTRRTEAGAVECGGKGWQRKGWRRRAVGMKVAVVVAAAAASGRVTRIGAGDEGGRVEEDEEDKGMGEWYGGEDGDGDGATGGDEDGGVTGD</sequence>
<evidence type="ECO:0000313" key="3">
    <source>
        <dbReference type="Proteomes" id="UP001362999"/>
    </source>
</evidence>
<dbReference type="EMBL" id="JAWWNJ010000089">
    <property type="protein sequence ID" value="KAK7000132.1"/>
    <property type="molecule type" value="Genomic_DNA"/>
</dbReference>
<dbReference type="Proteomes" id="UP001362999">
    <property type="component" value="Unassembled WGS sequence"/>
</dbReference>
<proteinExistence type="predicted"/>
<name>A0AAW0A335_9AGAR</name>
<evidence type="ECO:0000256" key="1">
    <source>
        <dbReference type="SAM" id="MobiDB-lite"/>
    </source>
</evidence>
<comment type="caution">
    <text evidence="2">The sequence shown here is derived from an EMBL/GenBank/DDBJ whole genome shotgun (WGS) entry which is preliminary data.</text>
</comment>
<feature type="region of interest" description="Disordered" evidence="1">
    <location>
        <begin position="238"/>
        <end position="282"/>
    </location>
</feature>
<evidence type="ECO:0000313" key="2">
    <source>
        <dbReference type="EMBL" id="KAK7000132.1"/>
    </source>
</evidence>
<organism evidence="2 3">
    <name type="scientific">Favolaschia claudopus</name>
    <dbReference type="NCBI Taxonomy" id="2862362"/>
    <lineage>
        <taxon>Eukaryota</taxon>
        <taxon>Fungi</taxon>
        <taxon>Dikarya</taxon>
        <taxon>Basidiomycota</taxon>
        <taxon>Agaricomycotina</taxon>
        <taxon>Agaricomycetes</taxon>
        <taxon>Agaricomycetidae</taxon>
        <taxon>Agaricales</taxon>
        <taxon>Marasmiineae</taxon>
        <taxon>Mycenaceae</taxon>
        <taxon>Favolaschia</taxon>
    </lineage>
</organism>
<feature type="compositionally biased region" description="Acidic residues" evidence="1">
    <location>
        <begin position="261"/>
        <end position="282"/>
    </location>
</feature>
<keyword evidence="3" id="KW-1185">Reference proteome</keyword>
<accession>A0AAW0A335</accession>
<reference evidence="2 3" key="1">
    <citation type="journal article" date="2024" name="J Genomics">
        <title>Draft genome sequencing and assembly of Favolaschia claudopus CIRM-BRFM 2984 isolated from oak limbs.</title>
        <authorList>
            <person name="Navarro D."/>
            <person name="Drula E."/>
            <person name="Chaduli D."/>
            <person name="Cazenave R."/>
            <person name="Ahrendt S."/>
            <person name="Wang J."/>
            <person name="Lipzen A."/>
            <person name="Daum C."/>
            <person name="Barry K."/>
            <person name="Grigoriev I.V."/>
            <person name="Favel A."/>
            <person name="Rosso M.N."/>
            <person name="Martin F."/>
        </authorList>
    </citation>
    <scope>NUCLEOTIDE SEQUENCE [LARGE SCALE GENOMIC DNA]</scope>
    <source>
        <strain evidence="2 3">CIRM-BRFM 2984</strain>
    </source>
</reference>
<dbReference type="AlphaFoldDB" id="A0AAW0A335"/>
<gene>
    <name evidence="2" type="ORF">R3P38DRAFT_3219006</name>
</gene>